<name>A0A268FHP8_NIACI</name>
<protein>
    <submittedName>
        <fullName evidence="1">Uncharacterized protein</fullName>
    </submittedName>
</protein>
<reference evidence="1 2" key="1">
    <citation type="submission" date="2017-07" db="EMBL/GenBank/DDBJ databases">
        <title>Isolation and whole genome analysis of endospore-forming bacteria from heroin.</title>
        <authorList>
            <person name="Kalinowski J."/>
            <person name="Ahrens B."/>
            <person name="Al-Dilaimi A."/>
            <person name="Winkler A."/>
            <person name="Wibberg D."/>
            <person name="Schleenbecker U."/>
            <person name="Ruckert C."/>
            <person name="Wolfel R."/>
            <person name="Grass G."/>
        </authorList>
    </citation>
    <scope>NUCLEOTIDE SEQUENCE [LARGE SCALE GENOMIC DNA]</scope>
    <source>
        <strain evidence="1 2">7521-2</strain>
    </source>
</reference>
<comment type="caution">
    <text evidence="1">The sequence shown here is derived from an EMBL/GenBank/DDBJ whole genome shotgun (WGS) entry which is preliminary data.</text>
</comment>
<dbReference type="RefSeq" id="WP_095328742.1">
    <property type="nucleotide sequence ID" value="NZ_CP026031.1"/>
</dbReference>
<sequence>MYIQEHKNFYVIKYNHTSYYALDFKRLDWINGKCYMTFLQVDTGKWFTFERNKIMWMEKELQNLVS</sequence>
<evidence type="ECO:0000313" key="1">
    <source>
        <dbReference type="EMBL" id="PAD84913.1"/>
    </source>
</evidence>
<evidence type="ECO:0000313" key="2">
    <source>
        <dbReference type="Proteomes" id="UP000216961"/>
    </source>
</evidence>
<gene>
    <name evidence="1" type="ORF">CHH57_02465</name>
</gene>
<dbReference type="Proteomes" id="UP000216961">
    <property type="component" value="Unassembled WGS sequence"/>
</dbReference>
<accession>A0A268FHP8</accession>
<organism evidence="1 2">
    <name type="scientific">Niallia circulans</name>
    <name type="common">Bacillus circulans</name>
    <dbReference type="NCBI Taxonomy" id="1397"/>
    <lineage>
        <taxon>Bacteria</taxon>
        <taxon>Bacillati</taxon>
        <taxon>Bacillota</taxon>
        <taxon>Bacilli</taxon>
        <taxon>Bacillales</taxon>
        <taxon>Bacillaceae</taxon>
        <taxon>Niallia</taxon>
    </lineage>
</organism>
<dbReference type="AlphaFoldDB" id="A0A268FHP8"/>
<dbReference type="EMBL" id="NPBQ01000016">
    <property type="protein sequence ID" value="PAD84913.1"/>
    <property type="molecule type" value="Genomic_DNA"/>
</dbReference>
<proteinExistence type="predicted"/>
<dbReference type="KEGG" id="bcir:C2I06_05845"/>